<dbReference type="CDD" id="cd05403">
    <property type="entry name" value="NT_KNTase_like"/>
    <property type="match status" value="1"/>
</dbReference>
<dbReference type="InterPro" id="IPR041633">
    <property type="entry name" value="Polbeta"/>
</dbReference>
<dbReference type="AlphaFoldDB" id="A0A2N5GSS9"/>
<keyword evidence="5" id="KW-1185">Reference proteome</keyword>
<dbReference type="Gene3D" id="3.30.460.10">
    <property type="entry name" value="Beta Polymerase, domain 2"/>
    <property type="match status" value="1"/>
</dbReference>
<evidence type="ECO:0000313" key="2">
    <source>
        <dbReference type="EMBL" id="PLR86829.1"/>
    </source>
</evidence>
<dbReference type="PANTHER" id="PTHR43852">
    <property type="entry name" value="NUCLEOTIDYLTRANSFERASE"/>
    <property type="match status" value="1"/>
</dbReference>
<evidence type="ECO:0000313" key="4">
    <source>
        <dbReference type="Proteomes" id="UP000234951"/>
    </source>
</evidence>
<dbReference type="OrthoDB" id="9816197at2"/>
<protein>
    <submittedName>
        <fullName evidence="2">Nucleotidyltransferase domain-containing protein</fullName>
    </submittedName>
</protein>
<name>A0A2N5GSS9_9BACI</name>
<sequence>MSELICKKIINTLVTELEPVFVILFGSAAKGIANQNSDLDIAFFSNKSVTPYDLFILSQQLADHAKRDVDLIDLSRSSTVFQAQIITTGKTIYCADEAAKRAFEMKTLKMYAKLNEERQVILDKIFESGIIYEK</sequence>
<comment type="caution">
    <text evidence="2">The sequence shown here is derived from an EMBL/GenBank/DDBJ whole genome shotgun (WGS) entry which is preliminary data.</text>
</comment>
<dbReference type="SUPFAM" id="SSF81301">
    <property type="entry name" value="Nucleotidyltransferase"/>
    <property type="match status" value="1"/>
</dbReference>
<dbReference type="RefSeq" id="WP_101575239.1">
    <property type="nucleotide sequence ID" value="NZ_PGVA01000001.1"/>
</dbReference>
<dbReference type="GO" id="GO:0016740">
    <property type="term" value="F:transferase activity"/>
    <property type="evidence" value="ECO:0007669"/>
    <property type="project" value="UniProtKB-KW"/>
</dbReference>
<evidence type="ECO:0000313" key="5">
    <source>
        <dbReference type="Proteomes" id="UP000235114"/>
    </source>
</evidence>
<dbReference type="Pfam" id="PF18765">
    <property type="entry name" value="Polbeta"/>
    <property type="match status" value="1"/>
</dbReference>
<keyword evidence="2" id="KW-0808">Transferase</keyword>
<reference evidence="2 4" key="1">
    <citation type="submission" date="2017-11" db="EMBL/GenBank/DDBJ databases">
        <title>Comparitive Functional Genomics of Dry Heat Resistant strains isolated from the Viking Spacecraft.</title>
        <authorList>
            <person name="Seuylemezian A."/>
            <person name="Cooper K."/>
            <person name="Vaishampayan P."/>
        </authorList>
    </citation>
    <scope>NUCLEOTIDE SEQUENCE [LARGE SCALE GENOMIC DNA]</scope>
    <source>
        <strain evidence="2 4">M4.6</strain>
    </source>
</reference>
<dbReference type="NCBIfam" id="NF047752">
    <property type="entry name" value="MntA_antitoxin"/>
    <property type="match status" value="1"/>
</dbReference>
<dbReference type="EMBL" id="PGVD01000056">
    <property type="protein sequence ID" value="PLR92710.1"/>
    <property type="molecule type" value="Genomic_DNA"/>
</dbReference>
<reference evidence="3 5" key="2">
    <citation type="submission" date="2017-12" db="EMBL/GenBank/DDBJ databases">
        <title>Comparative Functional Genomics of Dry Heat Resistant strains isolated from the Viking Spacecraft.</title>
        <authorList>
            <person name="Seuylemezian A."/>
            <person name="Cooper K."/>
            <person name="Vaishampayan P."/>
        </authorList>
    </citation>
    <scope>NUCLEOTIDE SEQUENCE [LARGE SCALE GENOMIC DNA]</scope>
    <source>
        <strain evidence="3 5">ATCC 29669</strain>
    </source>
</reference>
<dbReference type="EMBL" id="PGVA01000001">
    <property type="protein sequence ID" value="PLR86829.1"/>
    <property type="molecule type" value="Genomic_DNA"/>
</dbReference>
<dbReference type="PANTHER" id="PTHR43852:SF2">
    <property type="entry name" value="PROTEIN ADENYLYLTRANSFERASE MNTA"/>
    <property type="match status" value="1"/>
</dbReference>
<evidence type="ECO:0000313" key="3">
    <source>
        <dbReference type="EMBL" id="PLR92710.1"/>
    </source>
</evidence>
<dbReference type="InterPro" id="IPR043519">
    <property type="entry name" value="NT_sf"/>
</dbReference>
<accession>A0A2N5GSS9</accession>
<gene>
    <name evidence="2" type="ORF">CU635_00635</name>
    <name evidence="3" type="ORF">CVD25_17870</name>
</gene>
<proteinExistence type="predicted"/>
<evidence type="ECO:0000259" key="1">
    <source>
        <dbReference type="Pfam" id="PF18765"/>
    </source>
</evidence>
<feature type="domain" description="Polymerase beta nucleotidyltransferase" evidence="1">
    <location>
        <begin position="7"/>
        <end position="97"/>
    </location>
</feature>
<organism evidence="2 4">
    <name type="scientific">Bacillus canaveralius</name>
    <dbReference type="NCBI Taxonomy" id="1403243"/>
    <lineage>
        <taxon>Bacteria</taxon>
        <taxon>Bacillati</taxon>
        <taxon>Bacillota</taxon>
        <taxon>Bacilli</taxon>
        <taxon>Bacillales</taxon>
        <taxon>Bacillaceae</taxon>
        <taxon>Bacillus</taxon>
    </lineage>
</organism>
<dbReference type="Proteomes" id="UP000234951">
    <property type="component" value="Unassembled WGS sequence"/>
</dbReference>
<dbReference type="InterPro" id="IPR052930">
    <property type="entry name" value="TA_antitoxin_MntA"/>
</dbReference>
<dbReference type="Proteomes" id="UP000235114">
    <property type="component" value="Unassembled WGS sequence"/>
</dbReference>